<keyword evidence="3" id="KW-1185">Reference proteome</keyword>
<evidence type="ECO:0000313" key="2">
    <source>
        <dbReference type="EMBL" id="KAK1641061.1"/>
    </source>
</evidence>
<accession>A0AAJ0A044</accession>
<dbReference type="AlphaFoldDB" id="A0AAJ0A044"/>
<proteinExistence type="predicted"/>
<dbReference type="EMBL" id="JAHMHQ010000003">
    <property type="protein sequence ID" value="KAK1641061.1"/>
    <property type="molecule type" value="Genomic_DNA"/>
</dbReference>
<reference evidence="2" key="1">
    <citation type="submission" date="2021-06" db="EMBL/GenBank/DDBJ databases">
        <title>Comparative genomics, transcriptomics and evolutionary studies reveal genomic signatures of adaptation to plant cell wall in hemibiotrophic fungi.</title>
        <authorList>
            <consortium name="DOE Joint Genome Institute"/>
            <person name="Baroncelli R."/>
            <person name="Diaz J.F."/>
            <person name="Benocci T."/>
            <person name="Peng M."/>
            <person name="Battaglia E."/>
            <person name="Haridas S."/>
            <person name="Andreopoulos W."/>
            <person name="Labutti K."/>
            <person name="Pangilinan J."/>
            <person name="Floch G.L."/>
            <person name="Makela M.R."/>
            <person name="Henrissat B."/>
            <person name="Grigoriev I.V."/>
            <person name="Crouch J.A."/>
            <person name="De Vries R.P."/>
            <person name="Sukno S.A."/>
            <person name="Thon M.R."/>
        </authorList>
    </citation>
    <scope>NUCLEOTIDE SEQUENCE</scope>
    <source>
        <strain evidence="2">CBS 102054</strain>
    </source>
</reference>
<feature type="region of interest" description="Disordered" evidence="1">
    <location>
        <begin position="63"/>
        <end position="88"/>
    </location>
</feature>
<sequence length="178" mass="20117">MCFNVYGGIVMLESMDFPSSNRSIIDSHKLDRGLRLHGALLETRQTRKGPDFDLGHLAFGSLPPPNDSPRNAIHAPLKPTTDSHRMDDEKCQGPRNHMLCFAWPTLCANSAKQHSVISHSDDFCELEPHSTTLKSLDNNNALAQRFFWCCTALFVLFFFNCKKLPDLKRFAPNFSSSF</sequence>
<dbReference type="Proteomes" id="UP001243989">
    <property type="component" value="Unassembled WGS sequence"/>
</dbReference>
<dbReference type="RefSeq" id="XP_060449668.1">
    <property type="nucleotide sequence ID" value="XM_060581681.1"/>
</dbReference>
<organism evidence="2 3">
    <name type="scientific">Colletotrichum phormii</name>
    <dbReference type="NCBI Taxonomy" id="359342"/>
    <lineage>
        <taxon>Eukaryota</taxon>
        <taxon>Fungi</taxon>
        <taxon>Dikarya</taxon>
        <taxon>Ascomycota</taxon>
        <taxon>Pezizomycotina</taxon>
        <taxon>Sordariomycetes</taxon>
        <taxon>Hypocreomycetidae</taxon>
        <taxon>Glomerellales</taxon>
        <taxon>Glomerellaceae</taxon>
        <taxon>Colletotrichum</taxon>
        <taxon>Colletotrichum acutatum species complex</taxon>
    </lineage>
</organism>
<name>A0AAJ0A044_9PEZI</name>
<evidence type="ECO:0000256" key="1">
    <source>
        <dbReference type="SAM" id="MobiDB-lite"/>
    </source>
</evidence>
<gene>
    <name evidence="2" type="ORF">BDP81DRAFT_126740</name>
</gene>
<dbReference type="GeneID" id="85466543"/>
<protein>
    <submittedName>
        <fullName evidence="2">Uncharacterized protein</fullName>
    </submittedName>
</protein>
<comment type="caution">
    <text evidence="2">The sequence shown here is derived from an EMBL/GenBank/DDBJ whole genome shotgun (WGS) entry which is preliminary data.</text>
</comment>
<evidence type="ECO:0000313" key="3">
    <source>
        <dbReference type="Proteomes" id="UP001243989"/>
    </source>
</evidence>